<proteinExistence type="predicted"/>
<gene>
    <name evidence="1" type="ORF">HJC23_013930</name>
</gene>
<feature type="non-terminal residue" evidence="1">
    <location>
        <position position="1"/>
    </location>
</feature>
<comment type="caution">
    <text evidence="1">The sequence shown here is derived from an EMBL/GenBank/DDBJ whole genome shotgun (WGS) entry which is preliminary data.</text>
</comment>
<evidence type="ECO:0000313" key="1">
    <source>
        <dbReference type="EMBL" id="KAL3799475.1"/>
    </source>
</evidence>
<name>A0ABD3QGE9_9STRA</name>
<dbReference type="AlphaFoldDB" id="A0ABD3QGE9"/>
<reference evidence="1 2" key="1">
    <citation type="journal article" date="2020" name="G3 (Bethesda)">
        <title>Improved Reference Genome for Cyclotella cryptica CCMP332, a Model for Cell Wall Morphogenesis, Salinity Adaptation, and Lipid Production in Diatoms (Bacillariophyta).</title>
        <authorList>
            <person name="Roberts W.R."/>
            <person name="Downey K.M."/>
            <person name="Ruck E.C."/>
            <person name="Traller J.C."/>
            <person name="Alverson A.J."/>
        </authorList>
    </citation>
    <scope>NUCLEOTIDE SEQUENCE [LARGE SCALE GENOMIC DNA]</scope>
    <source>
        <strain evidence="1 2">CCMP332</strain>
    </source>
</reference>
<dbReference type="Proteomes" id="UP001516023">
    <property type="component" value="Unassembled WGS sequence"/>
</dbReference>
<evidence type="ECO:0000313" key="2">
    <source>
        <dbReference type="Proteomes" id="UP001516023"/>
    </source>
</evidence>
<sequence length="152" mass="16661">GGGWWCKFPCELVGTSHHGVDVVSSNFGRVAVELMGLLSDEREMFHDGTFCQLPLRTYRRIAEMLNGVDCVIPFMHQTLKANVNLSTAILELQSKCDATDAVPSNESCSSNTSTRSANSHVLIIEMGQDAERVAIADLLFDESSCMLLHVNV</sequence>
<accession>A0ABD3QGE9</accession>
<protein>
    <submittedName>
        <fullName evidence="1">Uncharacterized protein</fullName>
    </submittedName>
</protein>
<dbReference type="EMBL" id="JABMIG020000039">
    <property type="protein sequence ID" value="KAL3799475.1"/>
    <property type="molecule type" value="Genomic_DNA"/>
</dbReference>
<organism evidence="1 2">
    <name type="scientific">Cyclotella cryptica</name>
    <dbReference type="NCBI Taxonomy" id="29204"/>
    <lineage>
        <taxon>Eukaryota</taxon>
        <taxon>Sar</taxon>
        <taxon>Stramenopiles</taxon>
        <taxon>Ochrophyta</taxon>
        <taxon>Bacillariophyta</taxon>
        <taxon>Coscinodiscophyceae</taxon>
        <taxon>Thalassiosirophycidae</taxon>
        <taxon>Stephanodiscales</taxon>
        <taxon>Stephanodiscaceae</taxon>
        <taxon>Cyclotella</taxon>
    </lineage>
</organism>
<keyword evidence="2" id="KW-1185">Reference proteome</keyword>